<dbReference type="GO" id="GO:0000981">
    <property type="term" value="F:DNA-binding transcription factor activity, RNA polymerase II-specific"/>
    <property type="evidence" value="ECO:0007669"/>
    <property type="project" value="InterPro"/>
</dbReference>
<proteinExistence type="predicted"/>
<reference evidence="9" key="2">
    <citation type="journal article" date="2019" name="Mol. Plant Microbe Interact.">
        <title>Genome sequence resources for four phytopathogenic fungi from the Colletotrichum orbiculare species complex.</title>
        <authorList>
            <person name="Gan P."/>
            <person name="Tsushima A."/>
            <person name="Narusaka M."/>
            <person name="Narusaka Y."/>
            <person name="Takano Y."/>
            <person name="Kubo Y."/>
            <person name="Shirasu K."/>
        </authorList>
    </citation>
    <scope>GENOME REANNOTATION</scope>
    <source>
        <strain evidence="9">104-T / ATCC 96160 / CBS 514.97 / LARS 414 / MAFF 240422</strain>
    </source>
</reference>
<dbReference type="PROSITE" id="PS51273">
    <property type="entry name" value="GATASE_TYPE_1"/>
    <property type="match status" value="1"/>
</dbReference>
<protein>
    <submittedName>
        <fullName evidence="8">Glutamine amidotransferase-like protein chyE</fullName>
    </submittedName>
</protein>
<evidence type="ECO:0000313" key="8">
    <source>
        <dbReference type="EMBL" id="TDZ18708.1"/>
    </source>
</evidence>
<dbReference type="PANTHER" id="PTHR36206:SF13">
    <property type="entry name" value="TRANSCRIPTIONAL REGULATORY PROTEIN MOC3"/>
    <property type="match status" value="1"/>
</dbReference>
<dbReference type="GO" id="GO:0016740">
    <property type="term" value="F:transferase activity"/>
    <property type="evidence" value="ECO:0007669"/>
    <property type="project" value="UniProtKB-KW"/>
</dbReference>
<dbReference type="PANTHER" id="PTHR36206">
    <property type="entry name" value="ASPERCRYPTIN BIOSYNTHESIS CLUSTER-SPECIFIC TRANSCRIPTION REGULATOR ATNN-RELATED"/>
    <property type="match status" value="1"/>
</dbReference>
<dbReference type="PROSITE" id="PS50048">
    <property type="entry name" value="ZN2_CY6_FUNGAL_2"/>
    <property type="match status" value="1"/>
</dbReference>
<dbReference type="SMART" id="SM00066">
    <property type="entry name" value="GAL4"/>
    <property type="match status" value="1"/>
</dbReference>
<reference evidence="9" key="1">
    <citation type="journal article" date="2013" name="New Phytol.">
        <title>Comparative genomic and transcriptomic analyses reveal the hemibiotrophic stage shift of Colletotrichum fungi.</title>
        <authorList>
            <person name="Gan P."/>
            <person name="Ikeda K."/>
            <person name="Irieda H."/>
            <person name="Narusaka M."/>
            <person name="O'Connell R.J."/>
            <person name="Narusaka Y."/>
            <person name="Takano Y."/>
            <person name="Kubo Y."/>
            <person name="Shirasu K."/>
        </authorList>
    </citation>
    <scope>NUCLEOTIDE SEQUENCE [LARGE SCALE GENOMIC DNA]</scope>
    <source>
        <strain evidence="9">104-T / ATCC 96160 / CBS 514.97 / LARS 414 / MAFF 240422</strain>
    </source>
</reference>
<keyword evidence="9" id="KW-1185">Reference proteome</keyword>
<feature type="domain" description="Zn(2)-C6 fungal-type" evidence="7">
    <location>
        <begin position="370"/>
        <end position="400"/>
    </location>
</feature>
<dbReference type="Gene3D" id="3.40.50.880">
    <property type="match status" value="1"/>
</dbReference>
<dbReference type="CDD" id="cd00067">
    <property type="entry name" value="GAL4"/>
    <property type="match status" value="1"/>
</dbReference>
<dbReference type="OrthoDB" id="92161at2759"/>
<keyword evidence="1" id="KW-0479">Metal-binding</keyword>
<dbReference type="PROSITE" id="PS00463">
    <property type="entry name" value="ZN2_CY6_FUNGAL_1"/>
    <property type="match status" value="1"/>
</dbReference>
<gene>
    <name evidence="8" type="primary">chyE-1</name>
    <name evidence="8" type="ORF">Cob_v008182</name>
</gene>
<evidence type="ECO:0000256" key="5">
    <source>
        <dbReference type="ARBA" id="ARBA00023163"/>
    </source>
</evidence>
<dbReference type="InterPro" id="IPR017926">
    <property type="entry name" value="GATASE"/>
</dbReference>
<keyword evidence="6" id="KW-0539">Nucleus</keyword>
<organism evidence="8 9">
    <name type="scientific">Colletotrichum orbiculare (strain 104-T / ATCC 96160 / CBS 514.97 / LARS 414 / MAFF 240422)</name>
    <name type="common">Cucumber anthracnose fungus</name>
    <name type="synonym">Colletotrichum lagenarium</name>
    <dbReference type="NCBI Taxonomy" id="1213857"/>
    <lineage>
        <taxon>Eukaryota</taxon>
        <taxon>Fungi</taxon>
        <taxon>Dikarya</taxon>
        <taxon>Ascomycota</taxon>
        <taxon>Pezizomycotina</taxon>
        <taxon>Sordariomycetes</taxon>
        <taxon>Hypocreomycetidae</taxon>
        <taxon>Glomerellales</taxon>
        <taxon>Glomerellaceae</taxon>
        <taxon>Colletotrichum</taxon>
        <taxon>Colletotrichum orbiculare species complex</taxon>
    </lineage>
</organism>
<dbReference type="SUPFAM" id="SSF57701">
    <property type="entry name" value="Zn2/Cys6 DNA-binding domain"/>
    <property type="match status" value="1"/>
</dbReference>
<evidence type="ECO:0000313" key="9">
    <source>
        <dbReference type="Proteomes" id="UP000014480"/>
    </source>
</evidence>
<evidence type="ECO:0000256" key="2">
    <source>
        <dbReference type="ARBA" id="ARBA00022833"/>
    </source>
</evidence>
<dbReference type="Gene3D" id="4.10.240.10">
    <property type="entry name" value="Zn(2)-C6 fungal-type DNA-binding domain"/>
    <property type="match status" value="1"/>
</dbReference>
<evidence type="ECO:0000256" key="3">
    <source>
        <dbReference type="ARBA" id="ARBA00023015"/>
    </source>
</evidence>
<evidence type="ECO:0000256" key="1">
    <source>
        <dbReference type="ARBA" id="ARBA00022723"/>
    </source>
</evidence>
<dbReference type="Pfam" id="PF00172">
    <property type="entry name" value="Zn_clus"/>
    <property type="match status" value="1"/>
</dbReference>
<keyword evidence="4" id="KW-0238">DNA-binding</keyword>
<dbReference type="InterPro" id="IPR052360">
    <property type="entry name" value="Transcr_Regulatory_Proteins"/>
</dbReference>
<accession>A0A484FLE9</accession>
<dbReference type="GO" id="GO:0003677">
    <property type="term" value="F:DNA binding"/>
    <property type="evidence" value="ECO:0007669"/>
    <property type="project" value="UniProtKB-KW"/>
</dbReference>
<dbReference type="AlphaFoldDB" id="A0A484FLE9"/>
<evidence type="ECO:0000256" key="6">
    <source>
        <dbReference type="ARBA" id="ARBA00023242"/>
    </source>
</evidence>
<sequence>MGSMPTPFRVAIVKAYEIEEPKHIGMVKSFRDNVHRYIPDAVVDVYHPMKDIGDLPDSAKYDLLIITGGLSNLYQAPSCYEPWVNAVLAWIRHVVAHQHLTKTKLMGVCWGHQAIATALSGTMGSFEIPRIGVEELPLNADGQRWFGKDKLKITKFHKRFVKDVPAGFKQLAPDNEILMSESGLILSMQGHPEINGELSRQLFDHDVPYYRQSLPTDEDLQRYFDEMPSSAEDGKLIFKKRLHFLVFTWRINLTSRLLPEKNNPSHAPWVDRVWLISSVPDLKFRSSKPVPRHLVISSWDDERWPAVDHMASKQRRHSSAKVQSNPCHHGFLRLGCVLLYHIPDQHHAQPSRQNNTKVRKKRYTPRSQTGCLTCRDAKVKCEETRPVCNRCAKSRRACVYPPHRNAHKHARAACRQLIAAPAPPLVDFAPDLSPLARRSLDYFQRCSSREFAGYFDVDFWKYTVPRTAQREPCVRQILVALGARHEAFRREGAAAAAAADAVLGLRTRAFEEYQKAIGMVVQHCRERERTHLEVTLTCAVLFVAFEWLQRNYVTAKGVLEWGMGLVADWLTDEVYPRRPALGSPEGYRVREQLKPILVSMALQCHMLPGPPRIPLAVVVGEGGGGSGAAAAAAAGVGFSNLVEARDHMLYCLARLHPEYMYPQLVGVTDSMRFDLKRQLDAWHGSLEDLISDNAEFKSQVQVVVMQLWYLVTSILFYGTLAGDEMFFDRFVADGRFESITSAAETALQASPASLPASQWSYSVDIGFVLAMYYVGIKCRQPALRRRVIAMMRAYPRCEAAYNSLECAAILQAIVDIEEDGLGVVVTEGDIPAASRIRKYEYAGYSSCPRRYTLIRYLRGREEGPWEVRKVWW</sequence>
<dbReference type="EMBL" id="AMCV02000022">
    <property type="protein sequence ID" value="TDZ18708.1"/>
    <property type="molecule type" value="Genomic_DNA"/>
</dbReference>
<dbReference type="InterPro" id="IPR036864">
    <property type="entry name" value="Zn2-C6_fun-type_DNA-bd_sf"/>
</dbReference>
<keyword evidence="5" id="KW-0804">Transcription</keyword>
<dbReference type="Proteomes" id="UP000014480">
    <property type="component" value="Unassembled WGS sequence"/>
</dbReference>
<dbReference type="InterPro" id="IPR029062">
    <property type="entry name" value="Class_I_gatase-like"/>
</dbReference>
<name>A0A484FLE9_COLOR</name>
<dbReference type="STRING" id="1213857.A0A484FLE9"/>
<evidence type="ECO:0000256" key="4">
    <source>
        <dbReference type="ARBA" id="ARBA00023125"/>
    </source>
</evidence>
<keyword evidence="3" id="KW-0805">Transcription regulation</keyword>
<dbReference type="SUPFAM" id="SSF52317">
    <property type="entry name" value="Class I glutamine amidotransferase-like"/>
    <property type="match status" value="1"/>
</dbReference>
<dbReference type="GO" id="GO:0008270">
    <property type="term" value="F:zinc ion binding"/>
    <property type="evidence" value="ECO:0007669"/>
    <property type="project" value="InterPro"/>
</dbReference>
<dbReference type="Pfam" id="PF00117">
    <property type="entry name" value="GATase"/>
    <property type="match status" value="1"/>
</dbReference>
<keyword evidence="2" id="KW-0862">Zinc</keyword>
<dbReference type="InterPro" id="IPR001138">
    <property type="entry name" value="Zn2Cys6_DnaBD"/>
</dbReference>
<evidence type="ECO:0000259" key="7">
    <source>
        <dbReference type="PROSITE" id="PS50048"/>
    </source>
</evidence>
<comment type="caution">
    <text evidence="8">The sequence shown here is derived from an EMBL/GenBank/DDBJ whole genome shotgun (WGS) entry which is preliminary data.</text>
</comment>